<dbReference type="OrthoDB" id="9798990at2"/>
<evidence type="ECO:0000313" key="2">
    <source>
        <dbReference type="EMBL" id="RZI45703.1"/>
    </source>
</evidence>
<dbReference type="InterPro" id="IPR052919">
    <property type="entry name" value="TA_system_RNase"/>
</dbReference>
<feature type="domain" description="PIN" evidence="1">
    <location>
        <begin position="9"/>
        <end position="129"/>
    </location>
</feature>
<gene>
    <name evidence="2" type="ORF">EQU50_06270</name>
</gene>
<sequence>MLKMTSKAILDTHTFLWFVGGNKAELNQKNISDIEQYANNHSLYLSAISLWEISMLAKKGRITLEIPCLKWIDQAPQMPGLELVPLTPAIAVESAFLPGDFHGDPTDRMIVATARVIQATLITRDVKIINYGQQGYMQTAPL</sequence>
<reference evidence="2 3" key="1">
    <citation type="submission" date="2018-10" db="EMBL/GenBank/DDBJ databases">
        <title>An updated phylogeny of the Alphaproteobacteria reveals that the parasitic Rickettsiales and Holosporales have independent origins.</title>
        <authorList>
            <person name="Munoz-Gomez S.A."/>
            <person name="Hess S."/>
            <person name="Burger G."/>
            <person name="Lang B.F."/>
            <person name="Susko E."/>
            <person name="Slamovits C.H."/>
            <person name="Roger A.J."/>
        </authorList>
    </citation>
    <scope>NUCLEOTIDE SEQUENCE [LARGE SCALE GENOMIC DNA]</scope>
    <source>
        <strain evidence="2">HOLO01</strain>
    </source>
</reference>
<dbReference type="AlphaFoldDB" id="A0A4Q7DG04"/>
<dbReference type="SUPFAM" id="SSF88723">
    <property type="entry name" value="PIN domain-like"/>
    <property type="match status" value="1"/>
</dbReference>
<dbReference type="PANTHER" id="PTHR36173:SF1">
    <property type="entry name" value="RIBONUCLEASE VAPC22"/>
    <property type="match status" value="1"/>
</dbReference>
<dbReference type="InterPro" id="IPR041705">
    <property type="entry name" value="PIN_Sll0205"/>
</dbReference>
<dbReference type="Proteomes" id="UP000293550">
    <property type="component" value="Unassembled WGS sequence"/>
</dbReference>
<protein>
    <submittedName>
        <fullName evidence="2">Type II toxin-antitoxin system VapC family toxin</fullName>
    </submittedName>
</protein>
<proteinExistence type="predicted"/>
<dbReference type="PANTHER" id="PTHR36173">
    <property type="entry name" value="RIBONUCLEASE VAPC16-RELATED"/>
    <property type="match status" value="1"/>
</dbReference>
<keyword evidence="3" id="KW-1185">Reference proteome</keyword>
<evidence type="ECO:0000313" key="3">
    <source>
        <dbReference type="Proteomes" id="UP000293550"/>
    </source>
</evidence>
<dbReference type="Gene3D" id="3.40.50.1010">
    <property type="entry name" value="5'-nuclease"/>
    <property type="match status" value="1"/>
</dbReference>
<dbReference type="InterPro" id="IPR002716">
    <property type="entry name" value="PIN_dom"/>
</dbReference>
<name>A0A4Q7DG04_9PROT</name>
<dbReference type="CDD" id="cd09872">
    <property type="entry name" value="PIN_Sll0205-like"/>
    <property type="match status" value="1"/>
</dbReference>
<dbReference type="EMBL" id="SCFB01000007">
    <property type="protein sequence ID" value="RZI45703.1"/>
    <property type="molecule type" value="Genomic_DNA"/>
</dbReference>
<dbReference type="Pfam" id="PF01850">
    <property type="entry name" value="PIN"/>
    <property type="match status" value="1"/>
</dbReference>
<comment type="caution">
    <text evidence="2">The sequence shown here is derived from an EMBL/GenBank/DDBJ whole genome shotgun (WGS) entry which is preliminary data.</text>
</comment>
<dbReference type="InterPro" id="IPR029060">
    <property type="entry name" value="PIN-like_dom_sf"/>
</dbReference>
<accession>A0A4Q7DG04</accession>
<evidence type="ECO:0000259" key="1">
    <source>
        <dbReference type="Pfam" id="PF01850"/>
    </source>
</evidence>
<organism evidence="2 3">
    <name type="scientific">Candidatus Finniella inopinata</name>
    <dbReference type="NCBI Taxonomy" id="1696036"/>
    <lineage>
        <taxon>Bacteria</taxon>
        <taxon>Pseudomonadati</taxon>
        <taxon>Pseudomonadota</taxon>
        <taxon>Alphaproteobacteria</taxon>
        <taxon>Holosporales</taxon>
        <taxon>Candidatus Paracaedibacteraceae</taxon>
        <taxon>Candidatus Finniella</taxon>
    </lineage>
</organism>